<dbReference type="EMBL" id="UOEU01000538">
    <property type="protein sequence ID" value="VAW34511.1"/>
    <property type="molecule type" value="Genomic_DNA"/>
</dbReference>
<protein>
    <recommendedName>
        <fullName evidence="2">Alkyl hydroperoxide reductase subunit C/ Thiol specific antioxidant domain-containing protein</fullName>
    </recommendedName>
</protein>
<dbReference type="SUPFAM" id="SSF52833">
    <property type="entry name" value="Thioredoxin-like"/>
    <property type="match status" value="1"/>
</dbReference>
<dbReference type="InterPro" id="IPR032801">
    <property type="entry name" value="PXL2A/B/C"/>
</dbReference>
<dbReference type="Gene3D" id="3.40.30.10">
    <property type="entry name" value="Glutaredoxin"/>
    <property type="match status" value="1"/>
</dbReference>
<name>A0A3B0UU40_9ZZZZ</name>
<accession>A0A3B0UU40</accession>
<dbReference type="InterPro" id="IPR036249">
    <property type="entry name" value="Thioredoxin-like_sf"/>
</dbReference>
<organism evidence="1">
    <name type="scientific">hydrothermal vent metagenome</name>
    <dbReference type="NCBI Taxonomy" id="652676"/>
    <lineage>
        <taxon>unclassified sequences</taxon>
        <taxon>metagenomes</taxon>
        <taxon>ecological metagenomes</taxon>
    </lineage>
</organism>
<proteinExistence type="predicted"/>
<evidence type="ECO:0008006" key="2">
    <source>
        <dbReference type="Google" id="ProtNLM"/>
    </source>
</evidence>
<evidence type="ECO:0000313" key="1">
    <source>
        <dbReference type="EMBL" id="VAW34511.1"/>
    </source>
</evidence>
<gene>
    <name evidence="1" type="ORF">MNBD_CHLOROFLEXI01-5151</name>
</gene>
<reference evidence="1" key="1">
    <citation type="submission" date="2018-06" db="EMBL/GenBank/DDBJ databases">
        <authorList>
            <person name="Zhirakovskaya E."/>
        </authorList>
    </citation>
    <scope>NUCLEOTIDE SEQUENCE</scope>
</reference>
<sequence>MAQVVAHQGKFQAANAQIVTVSFGTEYWAKLWLQEMQSPFPFLLDQEKGVYGAFGLESSILRSWSLSNLLYYAKATLQGRKIVTNRGNVHQLGGDFVLDGNGRIRLAHPSHTPTDRPSVDALLQALNG</sequence>
<dbReference type="Pfam" id="PF13911">
    <property type="entry name" value="AhpC-TSA_2"/>
    <property type="match status" value="1"/>
</dbReference>
<dbReference type="AlphaFoldDB" id="A0A3B0UU40"/>